<feature type="binding site" evidence="8">
    <location>
        <position position="29"/>
    </location>
    <ligand>
        <name>[4Fe-4S] cluster</name>
        <dbReference type="ChEBI" id="CHEBI:49883"/>
        <note>4Fe-4S-S-AdoMet</note>
    </ligand>
</feature>
<dbReference type="GO" id="GO:1904047">
    <property type="term" value="F:S-adenosyl-L-methionine binding"/>
    <property type="evidence" value="ECO:0007669"/>
    <property type="project" value="UniProtKB-UniRule"/>
</dbReference>
<evidence type="ECO:0000256" key="2">
    <source>
        <dbReference type="ARBA" id="ARBA00022691"/>
    </source>
</evidence>
<keyword evidence="7 8" id="KW-0456">Lyase</keyword>
<keyword evidence="3 8" id="KW-0479">Metal-binding</keyword>
<dbReference type="EMBL" id="VUNB01000003">
    <property type="protein sequence ID" value="MST68663.1"/>
    <property type="molecule type" value="Genomic_DNA"/>
</dbReference>
<reference evidence="10" key="1">
    <citation type="submission" date="2019-09" db="EMBL/GenBank/DDBJ databases">
        <title>In-depth cultivation of the pig gut microbiome towards novel bacterial diversity and tailored functional studies.</title>
        <authorList>
            <person name="Wylensek D."/>
            <person name="Hitch T.C.A."/>
            <person name="Clavel T."/>
        </authorList>
    </citation>
    <scope>NUCLEOTIDE SEQUENCE</scope>
    <source>
        <strain evidence="10">RF-744-FAT-WT-3</strain>
    </source>
</reference>
<dbReference type="GO" id="GO:0008616">
    <property type="term" value="P:tRNA queuosine(34) biosynthetic process"/>
    <property type="evidence" value="ECO:0007669"/>
    <property type="project" value="UniProtKB-UniRule"/>
</dbReference>
<dbReference type="PIRSF" id="PIRSF000370">
    <property type="entry name" value="QueE"/>
    <property type="match status" value="1"/>
</dbReference>
<feature type="domain" description="Radical SAM core" evidence="9">
    <location>
        <begin position="16"/>
        <end position="208"/>
    </location>
</feature>
<dbReference type="PANTHER" id="PTHR42836:SF1">
    <property type="entry name" value="7-CARBOXY-7-DEAZAGUANINE SYNTHASE"/>
    <property type="match status" value="1"/>
</dbReference>
<dbReference type="NCBIfam" id="TIGR03963">
    <property type="entry name" value="rSAM_QueE_Clost"/>
    <property type="match status" value="1"/>
</dbReference>
<dbReference type="PROSITE" id="PS51918">
    <property type="entry name" value="RADICAL_SAM"/>
    <property type="match status" value="1"/>
</dbReference>
<keyword evidence="5 8" id="KW-0408">Iron</keyword>
<keyword evidence="6 8" id="KW-0411">Iron-sulfur</keyword>
<dbReference type="InterPro" id="IPR024924">
    <property type="entry name" value="7-CO-7-deazaguanine_synth-like"/>
</dbReference>
<evidence type="ECO:0000256" key="6">
    <source>
        <dbReference type="ARBA" id="ARBA00023014"/>
    </source>
</evidence>
<comment type="catalytic activity">
    <reaction evidence="8">
        <text>6-carboxy-5,6,7,8-tetrahydropterin + H(+) = 7-carboxy-7-carbaguanine + NH4(+)</text>
        <dbReference type="Rhea" id="RHEA:27974"/>
        <dbReference type="ChEBI" id="CHEBI:15378"/>
        <dbReference type="ChEBI" id="CHEBI:28938"/>
        <dbReference type="ChEBI" id="CHEBI:61032"/>
        <dbReference type="ChEBI" id="CHEBI:61036"/>
        <dbReference type="EC" id="4.3.99.3"/>
    </reaction>
</comment>
<feature type="binding site" evidence="8">
    <location>
        <position position="36"/>
    </location>
    <ligand>
        <name>[4Fe-4S] cluster</name>
        <dbReference type="ChEBI" id="CHEBI:49883"/>
        <note>4Fe-4S-S-AdoMet</note>
    </ligand>
</feature>
<comment type="similarity">
    <text evidence="8">Belongs to the radical SAM superfamily. 7-carboxy-7-deazaguanine synthase family.</text>
</comment>
<feature type="binding site" evidence="8">
    <location>
        <position position="33"/>
    </location>
    <ligand>
        <name>[4Fe-4S] cluster</name>
        <dbReference type="ChEBI" id="CHEBI:49883"/>
        <note>4Fe-4S-S-AdoMet</note>
    </ligand>
</feature>
<comment type="function">
    <text evidence="8">Catalyzes the complex heterocyclic radical-mediated conversion of 6-carboxy-5,6,7,8-tetrahydropterin (CPH4) to 7-carboxy-7-deazaguanine (CDG), a step common to the biosynthetic pathways of all 7-deazapurine-containing compounds.</text>
</comment>
<keyword evidence="1 8" id="KW-0004">4Fe-4S</keyword>
<dbReference type="EC" id="4.3.99.3" evidence="8"/>
<sequence>MRVNEIFYSIDGEGLRAGALAVFIRLAGCNLRCSYCDTSYAWEEDAGQDMTIREILEYIERYGCDRITLTGGEPLRSREGMDLTRALVEEGYEVNIETNGSVAVEDVLIPGTIITMDYKCPSSGCESSMLTDNIGILRKSDALKFVVGTEEDLHKAAEIIEKYKPACQCFLSPVFGGIEPAEIVEFMKDKDMHRCRLQLQMHKYIWDPEEKGV</sequence>
<dbReference type="InterPro" id="IPR007197">
    <property type="entry name" value="rSAM"/>
</dbReference>
<keyword evidence="2 8" id="KW-0949">S-adenosyl-L-methionine</keyword>
<dbReference type="SUPFAM" id="SSF102114">
    <property type="entry name" value="Radical SAM enzymes"/>
    <property type="match status" value="1"/>
</dbReference>
<comment type="subunit">
    <text evidence="8">Homodimer.</text>
</comment>
<evidence type="ECO:0000256" key="8">
    <source>
        <dbReference type="HAMAP-Rule" id="MF_00917"/>
    </source>
</evidence>
<feature type="binding site" evidence="8">
    <location>
        <position position="70"/>
    </location>
    <ligand>
        <name>substrate</name>
    </ligand>
</feature>
<evidence type="ECO:0000256" key="7">
    <source>
        <dbReference type="ARBA" id="ARBA00023239"/>
    </source>
</evidence>
<dbReference type="AlphaFoldDB" id="A0A6A8M775"/>
<gene>
    <name evidence="8 10" type="primary">queE</name>
    <name evidence="10" type="ORF">FYJ66_03540</name>
</gene>
<feature type="binding site" evidence="8">
    <location>
        <position position="25"/>
    </location>
    <ligand>
        <name>substrate</name>
    </ligand>
</feature>
<dbReference type="SFLD" id="SFLDS00029">
    <property type="entry name" value="Radical_SAM"/>
    <property type="match status" value="1"/>
</dbReference>
<comment type="cofactor">
    <cofactor evidence="8">
        <name>S-adenosyl-L-methionine</name>
        <dbReference type="ChEBI" id="CHEBI:59789"/>
    </cofactor>
    <text evidence="8">Binds 1 S-adenosyl-L-methionine per subunit.</text>
</comment>
<comment type="cofactor">
    <cofactor evidence="8">
        <name>Mg(2+)</name>
        <dbReference type="ChEBI" id="CHEBI:18420"/>
    </cofactor>
</comment>
<dbReference type="InterPro" id="IPR023868">
    <property type="entry name" value="7-CO-7-deazaGua_synth_put_Clo"/>
</dbReference>
<dbReference type="HAMAP" id="MF_00917">
    <property type="entry name" value="QueE"/>
    <property type="match status" value="1"/>
</dbReference>
<dbReference type="PANTHER" id="PTHR42836">
    <property type="entry name" value="7-CARBOXY-7-DEAZAGUANINE SYNTHASE"/>
    <property type="match status" value="1"/>
</dbReference>
<evidence type="ECO:0000313" key="10">
    <source>
        <dbReference type="EMBL" id="MST68663.1"/>
    </source>
</evidence>
<dbReference type="UniPathway" id="UPA00391"/>
<keyword evidence="4 8" id="KW-0460">Magnesium</keyword>
<comment type="caution">
    <text evidence="10">The sequence shown here is derived from an EMBL/GenBank/DDBJ whole genome shotgun (WGS) entry which is preliminary data.</text>
</comment>
<evidence type="ECO:0000256" key="5">
    <source>
        <dbReference type="ARBA" id="ARBA00023004"/>
    </source>
</evidence>
<evidence type="ECO:0000256" key="1">
    <source>
        <dbReference type="ARBA" id="ARBA00022485"/>
    </source>
</evidence>
<name>A0A6A8M775_9FIRM</name>
<protein>
    <recommendedName>
        <fullName evidence="8">7-carboxy-7-deazaguanine synthase</fullName>
        <shortName evidence="8">CDG synthase</shortName>
        <ecNumber evidence="8">4.3.99.3</ecNumber>
    </recommendedName>
    <alternativeName>
        <fullName evidence="8">Queuosine biosynthesis protein QueE</fullName>
    </alternativeName>
</protein>
<evidence type="ECO:0000256" key="4">
    <source>
        <dbReference type="ARBA" id="ARBA00022842"/>
    </source>
</evidence>
<feature type="binding site" evidence="8">
    <location>
        <position position="72"/>
    </location>
    <ligand>
        <name>S-adenosyl-L-methionine</name>
        <dbReference type="ChEBI" id="CHEBI:59789"/>
    </ligand>
</feature>
<comment type="pathway">
    <text evidence="8">Purine metabolism; 7-cyano-7-deazaguanine biosynthesis.</text>
</comment>
<dbReference type="GO" id="GO:0051539">
    <property type="term" value="F:4 iron, 4 sulfur cluster binding"/>
    <property type="evidence" value="ECO:0007669"/>
    <property type="project" value="UniProtKB-UniRule"/>
</dbReference>
<dbReference type="InterPro" id="IPR058240">
    <property type="entry name" value="rSAM_sf"/>
</dbReference>
<dbReference type="Gene3D" id="3.20.20.70">
    <property type="entry name" value="Aldolase class I"/>
    <property type="match status" value="1"/>
</dbReference>
<accession>A0A6A8M775</accession>
<organism evidence="10">
    <name type="scientific">Baileyella intestinalis</name>
    <dbReference type="NCBI Taxonomy" id="2606709"/>
    <lineage>
        <taxon>Bacteria</taxon>
        <taxon>Bacillati</taxon>
        <taxon>Bacillota</taxon>
        <taxon>Clostridia</taxon>
        <taxon>Peptostreptococcales</taxon>
        <taxon>Anaerovoracaceae</taxon>
        <taxon>Baileyella</taxon>
    </lineage>
</organism>
<feature type="binding site" evidence="8">
    <location>
        <position position="38"/>
    </location>
    <ligand>
        <name>Mg(2+)</name>
        <dbReference type="ChEBI" id="CHEBI:18420"/>
    </ligand>
</feature>
<dbReference type="GO" id="GO:0016840">
    <property type="term" value="F:carbon-nitrogen lyase activity"/>
    <property type="evidence" value="ECO:0007669"/>
    <property type="project" value="UniProtKB-UniRule"/>
</dbReference>
<dbReference type="CDD" id="cd01335">
    <property type="entry name" value="Radical_SAM"/>
    <property type="match status" value="1"/>
</dbReference>
<evidence type="ECO:0000259" key="9">
    <source>
        <dbReference type="PROSITE" id="PS51918"/>
    </source>
</evidence>
<evidence type="ECO:0000256" key="3">
    <source>
        <dbReference type="ARBA" id="ARBA00022723"/>
    </source>
</evidence>
<proteinExistence type="inferred from homology"/>
<dbReference type="Pfam" id="PF04055">
    <property type="entry name" value="Radical_SAM"/>
    <property type="match status" value="1"/>
</dbReference>
<dbReference type="RefSeq" id="WP_154572144.1">
    <property type="nucleotide sequence ID" value="NZ_VUNB01000003.1"/>
</dbReference>
<feature type="binding site" evidence="8">
    <location>
        <begin position="10"/>
        <end position="12"/>
    </location>
    <ligand>
        <name>substrate</name>
    </ligand>
</feature>
<dbReference type="InterPro" id="IPR013785">
    <property type="entry name" value="Aldolase_TIM"/>
</dbReference>
<comment type="caution">
    <text evidence="8">Lacks conserved residue(s) required for the propagation of feature annotation.</text>
</comment>
<dbReference type="GO" id="GO:0000287">
    <property type="term" value="F:magnesium ion binding"/>
    <property type="evidence" value="ECO:0007669"/>
    <property type="project" value="UniProtKB-UniRule"/>
</dbReference>
<comment type="cofactor">
    <cofactor evidence="8">
        <name>[4Fe-4S] cluster</name>
        <dbReference type="ChEBI" id="CHEBI:49883"/>
    </cofactor>
    <text evidence="8">Binds 1 [4Fe-4S] cluster. The cluster is coordinated with 3 cysteines and an exchangeable S-adenosyl-L-methionine.</text>
</comment>
<feature type="binding site" evidence="8">
    <location>
        <begin position="35"/>
        <end position="37"/>
    </location>
    <ligand>
        <name>S-adenosyl-L-methionine</name>
        <dbReference type="ChEBI" id="CHEBI:59789"/>
    </ligand>
</feature>
<keyword evidence="8" id="KW-0671">Queuosine biosynthesis</keyword>